<dbReference type="PROSITE" id="PS52031">
    <property type="entry name" value="GG_LECTIN"/>
    <property type="match status" value="1"/>
</dbReference>
<sequence length="243" mass="27364">MVKVGVRFLQSLLFLAVFTTFLANLLLILKSNGPCTKVNSGFPWHSSERVELLDKKQLDESRQDHVRTPAPPSDREITATSNDNDEIKILQIEVLSSKSNISVTVNGKKLLYGNHPSLVGINVVVVNQETGERMGTRAFDTYGLEQEAQLLQEFVEDVTVGRIICFTVRDEASEKLKKSVRAFLKHFGSVFINRLKWRDMWAFVIQKTKYSARVIGEAHQRCMTKDGQGCQSDIFSRANAGKT</sequence>
<evidence type="ECO:0000313" key="4">
    <source>
        <dbReference type="EnsemblMetazoa" id="XP_028518662.1"/>
    </source>
</evidence>
<dbReference type="GO" id="GO:0016266">
    <property type="term" value="P:protein O-linked glycosylation via N-acetyl-galactosamine"/>
    <property type="evidence" value="ECO:0007669"/>
    <property type="project" value="TreeGrafter"/>
</dbReference>
<evidence type="ECO:0000313" key="5">
    <source>
        <dbReference type="Proteomes" id="UP000887567"/>
    </source>
</evidence>
<dbReference type="GeneID" id="110251283"/>
<feature type="transmembrane region" description="Helical" evidence="2">
    <location>
        <begin position="12"/>
        <end position="29"/>
    </location>
</feature>
<keyword evidence="5" id="KW-1185">Reference proteome</keyword>
<dbReference type="AlphaFoldDB" id="A0A913YVV9"/>
<name>A0A913YVV9_EXADI</name>
<dbReference type="PANTHER" id="PTHR46396:SF1">
    <property type="entry name" value="PROTEIN O-LINKED-MANNOSE BETA-1,2-N-ACETYLGLUCOSAMINYLTRANSFERASE 1"/>
    <property type="match status" value="1"/>
</dbReference>
<dbReference type="Proteomes" id="UP000887567">
    <property type="component" value="Unplaced"/>
</dbReference>
<evidence type="ECO:0000259" key="3">
    <source>
        <dbReference type="Pfam" id="PF15711"/>
    </source>
</evidence>
<dbReference type="InterPro" id="IPR052463">
    <property type="entry name" value="O-linked_mannose_GnT"/>
</dbReference>
<evidence type="ECO:0000256" key="1">
    <source>
        <dbReference type="SAM" id="MobiDB-lite"/>
    </source>
</evidence>
<reference evidence="4" key="1">
    <citation type="submission" date="2022-11" db="UniProtKB">
        <authorList>
            <consortium name="EnsemblMetazoa"/>
        </authorList>
    </citation>
    <scope>IDENTIFICATION</scope>
</reference>
<keyword evidence="2" id="KW-0812">Transmembrane</keyword>
<feature type="compositionally biased region" description="Basic and acidic residues" evidence="1">
    <location>
        <begin position="58"/>
        <end position="77"/>
    </location>
</feature>
<dbReference type="InterPro" id="IPR039477">
    <property type="entry name" value="ILEI/PANDER_dom"/>
</dbReference>
<dbReference type="GO" id="GO:0000139">
    <property type="term" value="C:Golgi membrane"/>
    <property type="evidence" value="ECO:0007669"/>
    <property type="project" value="TreeGrafter"/>
</dbReference>
<evidence type="ECO:0000256" key="2">
    <source>
        <dbReference type="SAM" id="Phobius"/>
    </source>
</evidence>
<proteinExistence type="predicted"/>
<dbReference type="OrthoDB" id="440755at2759"/>
<dbReference type="EnsemblMetazoa" id="XM_028662861.1">
    <property type="protein sequence ID" value="XP_028518662.1"/>
    <property type="gene ID" value="LOC110251283"/>
</dbReference>
<dbReference type="PANTHER" id="PTHR46396">
    <property type="entry name" value="PROTEIN O-LINKED-MANNOSE BETA-1,2-N-ACETYLGLUCOSAMINYLTRANSFERASE 1"/>
    <property type="match status" value="1"/>
</dbReference>
<dbReference type="Pfam" id="PF15711">
    <property type="entry name" value="ILEI"/>
    <property type="match status" value="1"/>
</dbReference>
<dbReference type="KEGG" id="epa:110251283"/>
<protein>
    <recommendedName>
        <fullName evidence="3">ILEI/PANDER domain-containing protein</fullName>
    </recommendedName>
</protein>
<dbReference type="GO" id="GO:0047223">
    <property type="term" value="F:beta-1,3-galactosyl-O-glycosyl-glycoprotein beta-1,3-N-acetylglucosaminyltransferase activity"/>
    <property type="evidence" value="ECO:0007669"/>
    <property type="project" value="TreeGrafter"/>
</dbReference>
<feature type="region of interest" description="Disordered" evidence="1">
    <location>
        <begin position="58"/>
        <end position="80"/>
    </location>
</feature>
<dbReference type="RefSeq" id="XP_028518662.1">
    <property type="nucleotide sequence ID" value="XM_028662861.1"/>
</dbReference>
<feature type="domain" description="ILEI/PANDER" evidence="3">
    <location>
        <begin position="120"/>
        <end position="207"/>
    </location>
</feature>
<accession>A0A913YVV9</accession>
<keyword evidence="2" id="KW-1133">Transmembrane helix</keyword>
<organism evidence="4 5">
    <name type="scientific">Exaiptasia diaphana</name>
    <name type="common">Tropical sea anemone</name>
    <name type="synonym">Aiptasia pulchella</name>
    <dbReference type="NCBI Taxonomy" id="2652724"/>
    <lineage>
        <taxon>Eukaryota</taxon>
        <taxon>Metazoa</taxon>
        <taxon>Cnidaria</taxon>
        <taxon>Anthozoa</taxon>
        <taxon>Hexacorallia</taxon>
        <taxon>Actiniaria</taxon>
        <taxon>Aiptasiidae</taxon>
        <taxon>Exaiptasia</taxon>
    </lineage>
</organism>
<keyword evidence="2" id="KW-0472">Membrane</keyword>